<comment type="caution">
    <text evidence="4">The sequence shown here is derived from an EMBL/GenBank/DDBJ whole genome shotgun (WGS) entry which is preliminary data.</text>
</comment>
<evidence type="ECO:0000313" key="4">
    <source>
        <dbReference type="EMBL" id="MDU0807822.1"/>
    </source>
</evidence>
<dbReference type="GO" id="GO:0016757">
    <property type="term" value="F:glycosyltransferase activity"/>
    <property type="evidence" value="ECO:0007669"/>
    <property type="project" value="UniProtKB-KW"/>
</dbReference>
<accession>A0ABU3TQ38</accession>
<dbReference type="Pfam" id="PF00534">
    <property type="entry name" value="Glycos_transf_1"/>
    <property type="match status" value="1"/>
</dbReference>
<dbReference type="EC" id="2.4.-.-" evidence="4"/>
<dbReference type="EMBL" id="JAVNWW010000001">
    <property type="protein sequence ID" value="MDU0807822.1"/>
    <property type="molecule type" value="Genomic_DNA"/>
</dbReference>
<keyword evidence="4" id="KW-0328">Glycosyltransferase</keyword>
<dbReference type="PANTHER" id="PTHR46401:SF2">
    <property type="entry name" value="GLYCOSYLTRANSFERASE WBBK-RELATED"/>
    <property type="match status" value="1"/>
</dbReference>
<dbReference type="Pfam" id="PF13439">
    <property type="entry name" value="Glyco_transf_4"/>
    <property type="match status" value="1"/>
</dbReference>
<proteinExistence type="predicted"/>
<gene>
    <name evidence="4" type="ORF">PQG45_02100</name>
</gene>
<evidence type="ECO:0000259" key="2">
    <source>
        <dbReference type="Pfam" id="PF00534"/>
    </source>
</evidence>
<keyword evidence="1 4" id="KW-0808">Transferase</keyword>
<dbReference type="InterPro" id="IPR001296">
    <property type="entry name" value="Glyco_trans_1"/>
</dbReference>
<keyword evidence="5" id="KW-1185">Reference proteome</keyword>
<dbReference type="RefSeq" id="WP_316070216.1">
    <property type="nucleotide sequence ID" value="NZ_JAVNWW010000001.1"/>
</dbReference>
<name>A0ABU3TQ38_9BACT</name>
<dbReference type="PANTHER" id="PTHR46401">
    <property type="entry name" value="GLYCOSYLTRANSFERASE WBBK-RELATED"/>
    <property type="match status" value="1"/>
</dbReference>
<dbReference type="Proteomes" id="UP001249959">
    <property type="component" value="Unassembled WGS sequence"/>
</dbReference>
<evidence type="ECO:0000313" key="5">
    <source>
        <dbReference type="Proteomes" id="UP001249959"/>
    </source>
</evidence>
<sequence>MHQKDHLLHLCSYSYESGGPASVILNHSRFQIDSGMDVTIASSMDQAHHAYPTAPGVHLEIFKQSIFSRILSEFSWTLLFWFIRKRNSFQYVHIHGLWYFGALLPFIIPNKAKKIVTIHGFLDPYAWNRSAWKKKLLWNVMQKRFLRQADLIHVISREEEQIVLDLFPDLRSKIVFIPNGIEDPIKSTLPAPAPDFVDRIVKIKAKSSFVFLFLSRINRKKGLDILVHAFEELSRLHGSAIHLIIAGPQDDYSEELDKQLATYPHANIDVFDVVTGSNKAYLLEQVDAFILPSYSEGFSIAALEALAYSKPSILSTRIGFAEELISADAALICEPSQASVLEAMQKLYTDTDLQTRLAKNARALFLANYQIEQVAADFIMAIKQV</sequence>
<reference evidence="4 5" key="1">
    <citation type="submission" date="2023-09" db="EMBL/GenBank/DDBJ databases">
        <title>Aquirufa genomes.</title>
        <authorList>
            <person name="Pitt A."/>
        </authorList>
    </citation>
    <scope>NUCLEOTIDE SEQUENCE [LARGE SCALE GENOMIC DNA]</scope>
    <source>
        <strain evidence="4 5">LEOWEIH-7C</strain>
    </source>
</reference>
<evidence type="ECO:0000256" key="1">
    <source>
        <dbReference type="ARBA" id="ARBA00022679"/>
    </source>
</evidence>
<organism evidence="4 5">
    <name type="scientific">Aquirufa regiilacus</name>
    <dbReference type="NCBI Taxonomy" id="3024868"/>
    <lineage>
        <taxon>Bacteria</taxon>
        <taxon>Pseudomonadati</taxon>
        <taxon>Bacteroidota</taxon>
        <taxon>Cytophagia</taxon>
        <taxon>Cytophagales</taxon>
        <taxon>Flectobacillaceae</taxon>
        <taxon>Aquirufa</taxon>
    </lineage>
</organism>
<feature type="domain" description="Glycosyltransferase subfamily 4-like N-terminal" evidence="3">
    <location>
        <begin position="18"/>
        <end position="182"/>
    </location>
</feature>
<dbReference type="InterPro" id="IPR028098">
    <property type="entry name" value="Glyco_trans_4-like_N"/>
</dbReference>
<protein>
    <submittedName>
        <fullName evidence="4">Glycosyltransferase</fullName>
        <ecNumber evidence="4">2.4.-.-</ecNumber>
    </submittedName>
</protein>
<dbReference type="SUPFAM" id="SSF53756">
    <property type="entry name" value="UDP-Glycosyltransferase/glycogen phosphorylase"/>
    <property type="match status" value="1"/>
</dbReference>
<dbReference type="Gene3D" id="3.40.50.2000">
    <property type="entry name" value="Glycogen Phosphorylase B"/>
    <property type="match status" value="2"/>
</dbReference>
<feature type="domain" description="Glycosyl transferase family 1" evidence="2">
    <location>
        <begin position="204"/>
        <end position="362"/>
    </location>
</feature>
<evidence type="ECO:0000259" key="3">
    <source>
        <dbReference type="Pfam" id="PF13439"/>
    </source>
</evidence>